<sequence length="422" mass="45102">MGNLLNDVVINKLSGGLGRRTPDRDMVSGLLFDLSPSGTKKSENPNIEVGRLYRFASLEDAEGSGFVSSIDKNGCSVYYQIAQFFRINPSGDLLVMGVDNSVAIGDNTEDTYQNLVAQTDNLLTKANGEIRQLAVSFGKLTTTFAETTGAVGVAATITRKAFETDYRPLEILLEGKGFGELIVDGGPGVATAENLRGLNAPNVSVTIAMDPEKANETGGNFKNTAAVGVLLGAVSRAKVSENIAWIEKFNLTGEGFRSVGYVGGLDLPTEGDQGTLNNLGYIFSRKHIGIPGVYFNDSHTCTLETDDFAFIEANRTINKAARISRTALLPKLNSPVLVDPETGKLPPSVVKGYETLCRSALERMISNEEASDIDVFVDPNQDILANSQLNIKIAIVPLGTARKIVVDLGFKNPFQINAAAAS</sequence>
<dbReference type="RefSeq" id="WP_066309786.1">
    <property type="nucleotide sequence ID" value="NZ_LQRT01000002.1"/>
</dbReference>
<dbReference type="EMBL" id="LQRT01000002">
    <property type="protein sequence ID" value="KZS42300.1"/>
    <property type="molecule type" value="Genomic_DNA"/>
</dbReference>
<reference evidence="1 2" key="1">
    <citation type="submission" date="2016-01" db="EMBL/GenBank/DDBJ databases">
        <title>The draft genome sequence of Aquimarina sp. RZW4-3-2.</title>
        <authorList>
            <person name="Wang Y."/>
        </authorList>
    </citation>
    <scope>NUCLEOTIDE SEQUENCE [LARGE SCALE GENOMIC DNA]</scope>
    <source>
        <strain evidence="1 2">RZW4-3-2</strain>
    </source>
</reference>
<dbReference type="Proteomes" id="UP000076715">
    <property type="component" value="Unassembled WGS sequence"/>
</dbReference>
<keyword evidence="2" id="KW-1185">Reference proteome</keyword>
<gene>
    <name evidence="1" type="ORF">AWE51_02340</name>
</gene>
<dbReference type="Pfam" id="PF10758">
    <property type="entry name" value="DUF2586"/>
    <property type="match status" value="1"/>
</dbReference>
<dbReference type="InterPro" id="IPR019694">
    <property type="entry name" value="Phage_HP1_Orf23"/>
</dbReference>
<name>A0A163CDK9_9FLAO</name>
<dbReference type="STRING" id="1642818.AWE51_02340"/>
<dbReference type="OrthoDB" id="1041499at2"/>
<dbReference type="AlphaFoldDB" id="A0A163CDK9"/>
<proteinExistence type="predicted"/>
<protein>
    <recommendedName>
        <fullName evidence="3">DUF2586 family protein</fullName>
    </recommendedName>
</protein>
<accession>A0A163CDK9</accession>
<comment type="caution">
    <text evidence="1">The sequence shown here is derived from an EMBL/GenBank/DDBJ whole genome shotgun (WGS) entry which is preliminary data.</text>
</comment>
<evidence type="ECO:0000313" key="1">
    <source>
        <dbReference type="EMBL" id="KZS42300.1"/>
    </source>
</evidence>
<organism evidence="1 2">
    <name type="scientific">Aquimarina aggregata</name>
    <dbReference type="NCBI Taxonomy" id="1642818"/>
    <lineage>
        <taxon>Bacteria</taxon>
        <taxon>Pseudomonadati</taxon>
        <taxon>Bacteroidota</taxon>
        <taxon>Flavobacteriia</taxon>
        <taxon>Flavobacteriales</taxon>
        <taxon>Flavobacteriaceae</taxon>
        <taxon>Aquimarina</taxon>
    </lineage>
</organism>
<evidence type="ECO:0000313" key="2">
    <source>
        <dbReference type="Proteomes" id="UP000076715"/>
    </source>
</evidence>
<evidence type="ECO:0008006" key="3">
    <source>
        <dbReference type="Google" id="ProtNLM"/>
    </source>
</evidence>